<feature type="compositionally biased region" description="Low complexity" evidence="5">
    <location>
        <begin position="10"/>
        <end position="19"/>
    </location>
</feature>
<dbReference type="Proteomes" id="UP000275078">
    <property type="component" value="Unassembled WGS sequence"/>
</dbReference>
<accession>A0A3N4IGA5</accession>
<dbReference type="AlphaFoldDB" id="A0A3N4IGA5"/>
<sequence>MRPKRKDGTSTEASTASSSRNALTSIDANASSASVTAGQASLATLKRSTAILTLKAVTKKNTTNKISQAFTSSKRKRSSDENTEPSAIVKSTGTPSKRQKSTDKGTNKDFTLPLAIIKEPVETEEKVNASILTRTRSGTVPASTTKSTVTCTACFDDFPRSASIICPCKDSYCKPCLRLLFTFATKDESVFPPKCCNTEIPLPTGVLSREERAAFLTASVEFRSIGKRHYCFKCNKFIPPKLVKTTKESARCPMCKVGTCTSCGKEEHTQKGFICPDDAAGKKLLKLMKKEKWSRCGKCMRVVAKAFGCDAMRQVSAGNVNSRELN</sequence>
<feature type="compositionally biased region" description="Polar residues" evidence="5">
    <location>
        <begin position="20"/>
        <end position="39"/>
    </location>
</feature>
<keyword evidence="3" id="KW-0833">Ubl conjugation pathway</keyword>
<dbReference type="PANTHER" id="PTHR11685">
    <property type="entry name" value="RBR FAMILY RING FINGER AND IBR DOMAIN-CONTAINING"/>
    <property type="match status" value="1"/>
</dbReference>
<evidence type="ECO:0000256" key="5">
    <source>
        <dbReference type="SAM" id="MobiDB-lite"/>
    </source>
</evidence>
<dbReference type="GO" id="GO:0004842">
    <property type="term" value="F:ubiquitin-protein transferase activity"/>
    <property type="evidence" value="ECO:0007669"/>
    <property type="project" value="InterPro"/>
</dbReference>
<protein>
    <recommendedName>
        <fullName evidence="6">IBR domain-containing protein</fullName>
    </recommendedName>
</protein>
<dbReference type="STRING" id="1160509.A0A3N4IGA5"/>
<dbReference type="Pfam" id="PF01485">
    <property type="entry name" value="IBR"/>
    <property type="match status" value="1"/>
</dbReference>
<feature type="region of interest" description="Disordered" evidence="5">
    <location>
        <begin position="68"/>
        <end position="107"/>
    </location>
</feature>
<evidence type="ECO:0000256" key="3">
    <source>
        <dbReference type="ARBA" id="ARBA00022786"/>
    </source>
</evidence>
<name>A0A3N4IGA5_ASCIM</name>
<evidence type="ECO:0000313" key="8">
    <source>
        <dbReference type="Proteomes" id="UP000275078"/>
    </source>
</evidence>
<proteinExistence type="predicted"/>
<dbReference type="GO" id="GO:0008270">
    <property type="term" value="F:zinc ion binding"/>
    <property type="evidence" value="ECO:0007669"/>
    <property type="project" value="UniProtKB-KW"/>
</dbReference>
<evidence type="ECO:0000256" key="1">
    <source>
        <dbReference type="ARBA" id="ARBA00022723"/>
    </source>
</evidence>
<reference evidence="7 8" key="1">
    <citation type="journal article" date="2018" name="Nat. Ecol. Evol.">
        <title>Pezizomycetes genomes reveal the molecular basis of ectomycorrhizal truffle lifestyle.</title>
        <authorList>
            <person name="Murat C."/>
            <person name="Payen T."/>
            <person name="Noel B."/>
            <person name="Kuo A."/>
            <person name="Morin E."/>
            <person name="Chen J."/>
            <person name="Kohler A."/>
            <person name="Krizsan K."/>
            <person name="Balestrini R."/>
            <person name="Da Silva C."/>
            <person name="Montanini B."/>
            <person name="Hainaut M."/>
            <person name="Levati E."/>
            <person name="Barry K.W."/>
            <person name="Belfiori B."/>
            <person name="Cichocki N."/>
            <person name="Clum A."/>
            <person name="Dockter R.B."/>
            <person name="Fauchery L."/>
            <person name="Guy J."/>
            <person name="Iotti M."/>
            <person name="Le Tacon F."/>
            <person name="Lindquist E.A."/>
            <person name="Lipzen A."/>
            <person name="Malagnac F."/>
            <person name="Mello A."/>
            <person name="Molinier V."/>
            <person name="Miyauchi S."/>
            <person name="Poulain J."/>
            <person name="Riccioni C."/>
            <person name="Rubini A."/>
            <person name="Sitrit Y."/>
            <person name="Splivallo R."/>
            <person name="Traeger S."/>
            <person name="Wang M."/>
            <person name="Zifcakova L."/>
            <person name="Wipf D."/>
            <person name="Zambonelli A."/>
            <person name="Paolocci F."/>
            <person name="Nowrousian M."/>
            <person name="Ottonello S."/>
            <person name="Baldrian P."/>
            <person name="Spatafora J.W."/>
            <person name="Henrissat B."/>
            <person name="Nagy L.G."/>
            <person name="Aury J.M."/>
            <person name="Wincker P."/>
            <person name="Grigoriev I.V."/>
            <person name="Bonfante P."/>
            <person name="Martin F.M."/>
        </authorList>
    </citation>
    <scope>NUCLEOTIDE SEQUENCE [LARGE SCALE GENOMIC DNA]</scope>
    <source>
        <strain evidence="7 8">RN42</strain>
    </source>
</reference>
<gene>
    <name evidence="7" type="ORF">BJ508DRAFT_304909</name>
</gene>
<evidence type="ECO:0000259" key="6">
    <source>
        <dbReference type="Pfam" id="PF01485"/>
    </source>
</evidence>
<dbReference type="EMBL" id="ML119666">
    <property type="protein sequence ID" value="RPA83170.1"/>
    <property type="molecule type" value="Genomic_DNA"/>
</dbReference>
<keyword evidence="8" id="KW-1185">Reference proteome</keyword>
<evidence type="ECO:0000256" key="4">
    <source>
        <dbReference type="ARBA" id="ARBA00022833"/>
    </source>
</evidence>
<dbReference type="OrthoDB" id="9977870at2759"/>
<keyword evidence="2" id="KW-0863">Zinc-finger</keyword>
<keyword evidence="4" id="KW-0862">Zinc</keyword>
<keyword evidence="1" id="KW-0479">Metal-binding</keyword>
<organism evidence="7 8">
    <name type="scientific">Ascobolus immersus RN42</name>
    <dbReference type="NCBI Taxonomy" id="1160509"/>
    <lineage>
        <taxon>Eukaryota</taxon>
        <taxon>Fungi</taxon>
        <taxon>Dikarya</taxon>
        <taxon>Ascomycota</taxon>
        <taxon>Pezizomycotina</taxon>
        <taxon>Pezizomycetes</taxon>
        <taxon>Pezizales</taxon>
        <taxon>Ascobolaceae</taxon>
        <taxon>Ascobolus</taxon>
    </lineage>
</organism>
<feature type="region of interest" description="Disordered" evidence="5">
    <location>
        <begin position="1"/>
        <end position="39"/>
    </location>
</feature>
<evidence type="ECO:0000256" key="2">
    <source>
        <dbReference type="ARBA" id="ARBA00022771"/>
    </source>
</evidence>
<dbReference type="GO" id="GO:0016567">
    <property type="term" value="P:protein ubiquitination"/>
    <property type="evidence" value="ECO:0007669"/>
    <property type="project" value="InterPro"/>
</dbReference>
<dbReference type="InterPro" id="IPR031127">
    <property type="entry name" value="E3_UB_ligase_RBR"/>
</dbReference>
<evidence type="ECO:0000313" key="7">
    <source>
        <dbReference type="EMBL" id="RPA83170.1"/>
    </source>
</evidence>
<dbReference type="InterPro" id="IPR002867">
    <property type="entry name" value="IBR_dom"/>
</dbReference>
<feature type="domain" description="IBR" evidence="6">
    <location>
        <begin position="226"/>
        <end position="270"/>
    </location>
</feature>
<dbReference type="SUPFAM" id="SSF57850">
    <property type="entry name" value="RING/U-box"/>
    <property type="match status" value="1"/>
</dbReference>